<feature type="repeat" description="PPR" evidence="2">
    <location>
        <begin position="64"/>
        <end position="98"/>
    </location>
</feature>
<feature type="repeat" description="PPR" evidence="2">
    <location>
        <begin position="674"/>
        <end position="708"/>
    </location>
</feature>
<evidence type="ECO:0000256" key="2">
    <source>
        <dbReference type="PROSITE-ProRule" id="PRU00708"/>
    </source>
</evidence>
<dbReference type="GO" id="GO:0009451">
    <property type="term" value="P:RNA modification"/>
    <property type="evidence" value="ECO:0007669"/>
    <property type="project" value="InterPro"/>
</dbReference>
<dbReference type="Pfam" id="PF01535">
    <property type="entry name" value="PPR"/>
    <property type="match status" value="6"/>
</dbReference>
<dbReference type="AlphaFoldDB" id="S8E1R1"/>
<dbReference type="FunFam" id="1.25.40.10:FF:000090">
    <property type="entry name" value="Pentatricopeptide repeat-containing protein, chloroplastic"/>
    <property type="match status" value="1"/>
</dbReference>
<dbReference type="InterPro" id="IPR002885">
    <property type="entry name" value="PPR_rpt"/>
</dbReference>
<dbReference type="NCBIfam" id="TIGR00756">
    <property type="entry name" value="PPR"/>
    <property type="match status" value="5"/>
</dbReference>
<gene>
    <name evidence="3" type="ORF">M569_05161</name>
</gene>
<keyword evidence="4" id="KW-1185">Reference proteome</keyword>
<dbReference type="FunFam" id="1.25.40.10:FF:000344">
    <property type="entry name" value="Pentatricopeptide repeat-containing protein"/>
    <property type="match status" value="1"/>
</dbReference>
<evidence type="ECO:0000313" key="3">
    <source>
        <dbReference type="EMBL" id="EPS69608.1"/>
    </source>
</evidence>
<evidence type="ECO:0008006" key="5">
    <source>
        <dbReference type="Google" id="ProtNLM"/>
    </source>
</evidence>
<evidence type="ECO:0000313" key="4">
    <source>
        <dbReference type="Proteomes" id="UP000015453"/>
    </source>
</evidence>
<dbReference type="InterPro" id="IPR046960">
    <property type="entry name" value="PPR_At4g14850-like_plant"/>
</dbReference>
<comment type="caution">
    <text evidence="3">The sequence shown here is derived from an EMBL/GenBank/DDBJ whole genome shotgun (WGS) entry which is preliminary data.</text>
</comment>
<dbReference type="InterPro" id="IPR046848">
    <property type="entry name" value="E_motif"/>
</dbReference>
<dbReference type="PANTHER" id="PTHR47926">
    <property type="entry name" value="PENTATRICOPEPTIDE REPEAT-CONTAINING PROTEIN"/>
    <property type="match status" value="1"/>
</dbReference>
<sequence length="861" mass="93116">MLSNPPGCLRAQTLCKVAAAHARSLKSGIIHSDVYARNNLIEAYSECGRMDNAFKVFDEIPLRNSVTWNLLLSGCNEKFQFRDSWKVFVDMHRNGASMDGFTYGSVLSACSALEGAALGEQVHGYVTKSGFVSDGYFRTGMIDLYAKSRRIHDAVKVLHDIDCEKNVVCWNAVVSGAVKNDESSTALGIFSQMCRRESLIPNAFTFSSVLTACAASKDLEFGRAVHGLAAKSGDDADIFVGTAIVDFYSKCGSIHDAVRQFEAMPRRNVVSWTAILNGFALKGDPISALVILREMHVSGEEINAFTASSAIAACAARPEMIAETSQIHCWIHKNGLDSHPVVRSSLISTYSKSGRIDLSETAFAEGSDDGSKQQQQQPAIWASMISAFVDAGLCDEAVFFFGRMLKSGVAPDRFSASVVLAAVDRLFLGRQVHCYVLKAGLASETSVGSSIGSMYSKCGDLNDSLKAFDLVETKDCAWLTSMIAGFVEHGFGSKAVEFFREGFEFFIPDGKLLSALLNAFTDQKSLKLGKEIHGFALRSGFDLHDSLLAMYSRCSDLDSARTTMTAFETPVAKSSSSTFISALAKNGCLREAMNNVLKLQTLSSSSDAALSLSSILSSLAASGEPSPGIQLHGYIIKSGMESESFLGSSLLTMYSKCGALDESRKVFRAIPDPDLVTWTAMIVSCGDHGRGSEALELFEEMKGSGIDPDEAAFVGILSACSHSGLVEEGQFHFRSMVEEYGMEPGFRHCACMVDVLGRAGRLEEAKDFVAGWLPSESGMWETLMGGCRVHGEDGIGKVAADRVMDLWRRRQAVGGGGAYVSVSNIGAEFGDWESVAKVRERMRREGVKRMNPGWSSIVAVY</sequence>
<keyword evidence="1" id="KW-0677">Repeat</keyword>
<dbReference type="Pfam" id="PF13041">
    <property type="entry name" value="PPR_2"/>
    <property type="match status" value="3"/>
</dbReference>
<dbReference type="OrthoDB" id="1915063at2759"/>
<evidence type="ECO:0000256" key="1">
    <source>
        <dbReference type="ARBA" id="ARBA00022737"/>
    </source>
</evidence>
<dbReference type="EMBL" id="AUSU01002048">
    <property type="protein sequence ID" value="EPS69608.1"/>
    <property type="molecule type" value="Genomic_DNA"/>
</dbReference>
<feature type="repeat" description="PPR" evidence="2">
    <location>
        <begin position="268"/>
        <end position="302"/>
    </location>
</feature>
<dbReference type="Pfam" id="PF20431">
    <property type="entry name" value="E_motif"/>
    <property type="match status" value="1"/>
</dbReference>
<feature type="repeat" description="PPR" evidence="2">
    <location>
        <begin position="377"/>
        <end position="411"/>
    </location>
</feature>
<accession>S8E1R1</accession>
<dbReference type="PROSITE" id="PS51375">
    <property type="entry name" value="PPR"/>
    <property type="match status" value="5"/>
</dbReference>
<dbReference type="Proteomes" id="UP000015453">
    <property type="component" value="Unassembled WGS sequence"/>
</dbReference>
<dbReference type="InterPro" id="IPR011990">
    <property type="entry name" value="TPR-like_helical_dom_sf"/>
</dbReference>
<dbReference type="PANTHER" id="PTHR47926:SF347">
    <property type="entry name" value="PENTATRICOPEPTIDE REPEAT-CONTAINING PROTEIN"/>
    <property type="match status" value="1"/>
</dbReference>
<dbReference type="Gene3D" id="1.25.40.10">
    <property type="entry name" value="Tetratricopeptide repeat domain"/>
    <property type="match status" value="6"/>
</dbReference>
<feature type="repeat" description="PPR" evidence="2">
    <location>
        <begin position="33"/>
        <end position="63"/>
    </location>
</feature>
<name>S8E1R1_9LAMI</name>
<dbReference type="GO" id="GO:0003723">
    <property type="term" value="F:RNA binding"/>
    <property type="evidence" value="ECO:0007669"/>
    <property type="project" value="InterPro"/>
</dbReference>
<organism evidence="3 4">
    <name type="scientific">Genlisea aurea</name>
    <dbReference type="NCBI Taxonomy" id="192259"/>
    <lineage>
        <taxon>Eukaryota</taxon>
        <taxon>Viridiplantae</taxon>
        <taxon>Streptophyta</taxon>
        <taxon>Embryophyta</taxon>
        <taxon>Tracheophyta</taxon>
        <taxon>Spermatophyta</taxon>
        <taxon>Magnoliopsida</taxon>
        <taxon>eudicotyledons</taxon>
        <taxon>Gunneridae</taxon>
        <taxon>Pentapetalae</taxon>
        <taxon>asterids</taxon>
        <taxon>lamiids</taxon>
        <taxon>Lamiales</taxon>
        <taxon>Lentibulariaceae</taxon>
        <taxon>Genlisea</taxon>
    </lineage>
</organism>
<protein>
    <recommendedName>
        <fullName evidence="5">Pentatricopeptide repeat-containing protein</fullName>
    </recommendedName>
</protein>
<proteinExistence type="predicted"/>
<reference evidence="3 4" key="1">
    <citation type="journal article" date="2013" name="BMC Genomics">
        <title>The miniature genome of a carnivorous plant Genlisea aurea contains a low number of genes and short non-coding sequences.</title>
        <authorList>
            <person name="Leushkin E.V."/>
            <person name="Sutormin R.A."/>
            <person name="Nabieva E.R."/>
            <person name="Penin A.A."/>
            <person name="Kondrashov A.S."/>
            <person name="Logacheva M.D."/>
        </authorList>
    </citation>
    <scope>NUCLEOTIDE SEQUENCE [LARGE SCALE GENOMIC DNA]</scope>
</reference>